<proteinExistence type="predicted"/>
<reference evidence="4 5" key="1">
    <citation type="submission" date="2024-10" db="EMBL/GenBank/DDBJ databases">
        <title>The Natural Products Discovery Center: Release of the First 8490 Sequenced Strains for Exploring Actinobacteria Biosynthetic Diversity.</title>
        <authorList>
            <person name="Kalkreuter E."/>
            <person name="Kautsar S.A."/>
            <person name="Yang D."/>
            <person name="Bader C.D."/>
            <person name="Teijaro C.N."/>
            <person name="Fluegel L."/>
            <person name="Davis C.M."/>
            <person name="Simpson J.R."/>
            <person name="Lauterbach L."/>
            <person name="Steele A.D."/>
            <person name="Gui C."/>
            <person name="Meng S."/>
            <person name="Li G."/>
            <person name="Viehrig K."/>
            <person name="Ye F."/>
            <person name="Su P."/>
            <person name="Kiefer A.F."/>
            <person name="Nichols A."/>
            <person name="Cepeda A.J."/>
            <person name="Yan W."/>
            <person name="Fan B."/>
            <person name="Jiang Y."/>
            <person name="Adhikari A."/>
            <person name="Zheng C.-J."/>
            <person name="Schuster L."/>
            <person name="Cowan T.M."/>
            <person name="Smanski M.J."/>
            <person name="Chevrette M.G."/>
            <person name="De Carvalho L.P.S."/>
            <person name="Shen B."/>
        </authorList>
    </citation>
    <scope>NUCLEOTIDE SEQUENCE [LARGE SCALE GENOMIC DNA]</scope>
    <source>
        <strain evidence="4 5">NPDC050545</strain>
    </source>
</reference>
<keyword evidence="2" id="KW-0732">Signal</keyword>
<dbReference type="Pfam" id="PF04909">
    <property type="entry name" value="Amidohydro_2"/>
    <property type="match status" value="1"/>
</dbReference>
<feature type="chain" id="PRO_5046992473" evidence="2">
    <location>
        <begin position="30"/>
        <end position="363"/>
    </location>
</feature>
<evidence type="ECO:0000259" key="3">
    <source>
        <dbReference type="Pfam" id="PF04909"/>
    </source>
</evidence>
<name>A0ABW7Z965_9ACTN</name>
<dbReference type="PANTHER" id="PTHR21240:SF28">
    <property type="entry name" value="ISO-OROTATE DECARBOXYLASE (EUROFUNG)"/>
    <property type="match status" value="1"/>
</dbReference>
<dbReference type="Proteomes" id="UP001612741">
    <property type="component" value="Unassembled WGS sequence"/>
</dbReference>
<dbReference type="InterPro" id="IPR032465">
    <property type="entry name" value="ACMSD"/>
</dbReference>
<dbReference type="Gene3D" id="3.20.20.140">
    <property type="entry name" value="Metal-dependent hydrolases"/>
    <property type="match status" value="1"/>
</dbReference>
<gene>
    <name evidence="4" type="ORF">ACIBG2_45515</name>
</gene>
<dbReference type="SUPFAM" id="SSF51556">
    <property type="entry name" value="Metallo-dependent hydrolases"/>
    <property type="match status" value="1"/>
</dbReference>
<evidence type="ECO:0000313" key="5">
    <source>
        <dbReference type="Proteomes" id="UP001612741"/>
    </source>
</evidence>
<dbReference type="EMBL" id="JBITGY010000016">
    <property type="protein sequence ID" value="MFI6504712.1"/>
    <property type="molecule type" value="Genomic_DNA"/>
</dbReference>
<dbReference type="InterPro" id="IPR006311">
    <property type="entry name" value="TAT_signal"/>
</dbReference>
<keyword evidence="1" id="KW-0456">Lyase</keyword>
<comment type="caution">
    <text evidence="4">The sequence shown here is derived from an EMBL/GenBank/DDBJ whole genome shotgun (WGS) entry which is preliminary data.</text>
</comment>
<accession>A0ABW7Z965</accession>
<evidence type="ECO:0000256" key="1">
    <source>
        <dbReference type="ARBA" id="ARBA00023239"/>
    </source>
</evidence>
<evidence type="ECO:0000256" key="2">
    <source>
        <dbReference type="SAM" id="SignalP"/>
    </source>
</evidence>
<protein>
    <submittedName>
        <fullName evidence="4">Amidohydrolase family protein</fullName>
    </submittedName>
</protein>
<sequence length="363" mass="38925">MSVSRRTLLTAGATAAAFAAAGTSTPATAQTGGIDVHAHCIPNALIPVLKAHGAAHDIEVVESAGETRIRLGSLTTGPLDPRLSDLPARIATMNRTGIERQLVSPFIGLTAYHLPDAAARWYSRAHNETMAQTTRSAPHRFTPMATVPLQSAGAADELVYAVEQLGMAGVEVSTDAGPRDLDDVSVEPFWEAAENLQALILIHPSASARVQLPYRLGNFVGNPSDTTLAIARLMFGGVLDRHPHLRICLVHGGGFLPYQAGRLEHGFRVYGGEHIKTSPLELLRRLSYDTVLHSPGRVRTLIDLVGIDRVLLGTDYPFDMGDPDPQGTLAAIPGLRERDRLQIARKNAERLIRPRAASSPAPA</sequence>
<evidence type="ECO:0000313" key="4">
    <source>
        <dbReference type="EMBL" id="MFI6504712.1"/>
    </source>
</evidence>
<dbReference type="RefSeq" id="WP_397090576.1">
    <property type="nucleotide sequence ID" value="NZ_JBITGY010000016.1"/>
</dbReference>
<dbReference type="InterPro" id="IPR006680">
    <property type="entry name" value="Amidohydro-rel"/>
</dbReference>
<feature type="domain" description="Amidohydrolase-related" evidence="3">
    <location>
        <begin position="34"/>
        <end position="352"/>
    </location>
</feature>
<organism evidence="4 5">
    <name type="scientific">Nonomuraea typhae</name>
    <dbReference type="NCBI Taxonomy" id="2603600"/>
    <lineage>
        <taxon>Bacteria</taxon>
        <taxon>Bacillati</taxon>
        <taxon>Actinomycetota</taxon>
        <taxon>Actinomycetes</taxon>
        <taxon>Streptosporangiales</taxon>
        <taxon>Streptosporangiaceae</taxon>
        <taxon>Nonomuraea</taxon>
    </lineage>
</organism>
<dbReference type="PANTHER" id="PTHR21240">
    <property type="entry name" value="2-AMINO-3-CARBOXYLMUCONATE-6-SEMIALDEHYDE DECARBOXYLASE"/>
    <property type="match status" value="1"/>
</dbReference>
<feature type="signal peptide" evidence="2">
    <location>
        <begin position="1"/>
        <end position="29"/>
    </location>
</feature>
<dbReference type="PROSITE" id="PS51318">
    <property type="entry name" value="TAT"/>
    <property type="match status" value="1"/>
</dbReference>
<keyword evidence="5" id="KW-1185">Reference proteome</keyword>
<dbReference type="InterPro" id="IPR032466">
    <property type="entry name" value="Metal_Hydrolase"/>
</dbReference>